<accession>A0ABY8QDN1</accession>
<dbReference type="Proteomes" id="UP001241605">
    <property type="component" value="Chromosome"/>
</dbReference>
<organism evidence="3 4">
    <name type="scientific">Tropicibacter oceani</name>
    <dbReference type="NCBI Taxonomy" id="3058420"/>
    <lineage>
        <taxon>Bacteria</taxon>
        <taxon>Pseudomonadati</taxon>
        <taxon>Pseudomonadota</taxon>
        <taxon>Alphaproteobacteria</taxon>
        <taxon>Rhodobacterales</taxon>
        <taxon>Roseobacteraceae</taxon>
        <taxon>Tropicibacter</taxon>
    </lineage>
</organism>
<sequence length="80" mass="8487">MDPVAVVLILVALIVVVTALLAISAGRQSPGSRGSAPGKGFHELRSDYQSGMGGGHSQSWKIPRDPQDYAKLFIPKDAKK</sequence>
<keyword evidence="2" id="KW-1133">Transmembrane helix</keyword>
<evidence type="ECO:0008006" key="5">
    <source>
        <dbReference type="Google" id="ProtNLM"/>
    </source>
</evidence>
<evidence type="ECO:0000256" key="1">
    <source>
        <dbReference type="SAM" id="MobiDB-lite"/>
    </source>
</evidence>
<evidence type="ECO:0000256" key="2">
    <source>
        <dbReference type="SAM" id="Phobius"/>
    </source>
</evidence>
<reference evidence="3 4" key="1">
    <citation type="submission" date="2023-05" db="EMBL/GenBank/DDBJ databases">
        <title>YMD87, complete Genome.</title>
        <authorList>
            <person name="Zhang J."/>
            <person name="Xu X."/>
        </authorList>
    </citation>
    <scope>NUCLEOTIDE SEQUENCE [LARGE SCALE GENOMIC DNA]</scope>
    <source>
        <strain evidence="3 4">YMD87</strain>
    </source>
</reference>
<dbReference type="EMBL" id="CP124616">
    <property type="protein sequence ID" value="WGW02685.1"/>
    <property type="molecule type" value="Genomic_DNA"/>
</dbReference>
<keyword evidence="4" id="KW-1185">Reference proteome</keyword>
<name>A0ABY8QDN1_9RHOB</name>
<gene>
    <name evidence="3" type="ORF">QF118_12130</name>
</gene>
<protein>
    <recommendedName>
        <fullName evidence="5">Secreted protein</fullName>
    </recommendedName>
</protein>
<evidence type="ECO:0000313" key="4">
    <source>
        <dbReference type="Proteomes" id="UP001241605"/>
    </source>
</evidence>
<evidence type="ECO:0000313" key="3">
    <source>
        <dbReference type="EMBL" id="WGW02685.1"/>
    </source>
</evidence>
<dbReference type="RefSeq" id="WP_282299317.1">
    <property type="nucleotide sequence ID" value="NZ_CP124616.1"/>
</dbReference>
<keyword evidence="2" id="KW-0812">Transmembrane</keyword>
<keyword evidence="2" id="KW-0472">Membrane</keyword>
<feature type="region of interest" description="Disordered" evidence="1">
    <location>
        <begin position="26"/>
        <end position="68"/>
    </location>
</feature>
<feature type="transmembrane region" description="Helical" evidence="2">
    <location>
        <begin position="6"/>
        <end position="25"/>
    </location>
</feature>
<proteinExistence type="predicted"/>